<dbReference type="InterPro" id="IPR011990">
    <property type="entry name" value="TPR-like_helical_dom_sf"/>
</dbReference>
<dbReference type="Gene3D" id="1.25.40.10">
    <property type="entry name" value="Tetratricopeptide repeat domain"/>
    <property type="match status" value="1"/>
</dbReference>
<feature type="chain" id="PRO_5045682858" evidence="1">
    <location>
        <begin position="35"/>
        <end position="585"/>
    </location>
</feature>
<organism evidence="2 3">
    <name type="scientific">Novosphingobium album</name>
    <name type="common">ex Liu et al. 2023</name>
    <dbReference type="NCBI Taxonomy" id="3031130"/>
    <lineage>
        <taxon>Bacteria</taxon>
        <taxon>Pseudomonadati</taxon>
        <taxon>Pseudomonadota</taxon>
        <taxon>Alphaproteobacteria</taxon>
        <taxon>Sphingomonadales</taxon>
        <taxon>Sphingomonadaceae</taxon>
        <taxon>Novosphingobium</taxon>
    </lineage>
</organism>
<reference evidence="2 3" key="1">
    <citation type="submission" date="2023-03" db="EMBL/GenBank/DDBJ databases">
        <title>NovoSphingobium album sp. nov. isolated from polycyclic aromatic hydrocarbons- and heavy-metal polluted soil.</title>
        <authorList>
            <person name="Liu Z."/>
            <person name="Wang K."/>
        </authorList>
    </citation>
    <scope>NUCLEOTIDE SEQUENCE [LARGE SCALE GENOMIC DNA]</scope>
    <source>
        <strain evidence="2 3">H3SJ31-1</strain>
    </source>
</reference>
<evidence type="ECO:0000313" key="2">
    <source>
        <dbReference type="EMBL" id="MDE8653959.1"/>
    </source>
</evidence>
<dbReference type="Proteomes" id="UP001216253">
    <property type="component" value="Unassembled WGS sequence"/>
</dbReference>
<protein>
    <submittedName>
        <fullName evidence="2">Uncharacterized protein</fullName>
    </submittedName>
</protein>
<dbReference type="SUPFAM" id="SSF48452">
    <property type="entry name" value="TPR-like"/>
    <property type="match status" value="1"/>
</dbReference>
<proteinExistence type="predicted"/>
<keyword evidence="1" id="KW-0732">Signal</keyword>
<gene>
    <name evidence="2" type="ORF">PYV00_19900</name>
</gene>
<sequence length="585" mass="63500">MTPAPARTLLRRSSRARGLVAALCLWLIAPAALAADLPARQAGGPEIVVEGSTEKKSAWKRAETEHVVVFSDGGEAELRRVAIDLEALYRLMSRLYRQGQTADDTAKLQVTLFDSTEFFTQMGLRNLRSAEGPYATSFVGQRYYDPREGGDVLAASRSDQIVNLNTVIARSRDCEDQLAMGALTCFPYPNHPPIVRTWQGVLYSAFAQHFILTYVPAAYPRWYLDGIGALFSTFAVRSDGSADYARPPIGYKEAFRSYGDLRVGDVLTGRYLENPPPQMRWTPYHAWLLAHYFLYADLKPERRDQFARYMAAVRQGTPLAEAAAVFGDMRKLQREIASYAARPLAYARTKRPQGPGDEPEITPLSFSDAAMIAARIEIGTRLAPAAASASPAGTMPAGETRDRAQWLAQVREKAAQFPRDGAAVLFAAEAECRAGNPRECLALAESVLAGSPDNVEALAWKGMALTDAAIAGPAANRPQALAAARQTIERAIALDGDAPLPLIAYFQSFAKAGEPVPEQAMLGMAKVARQVPAAPAPRLYLGAELVRQGRGDLARQVLGPVLHGGYDSPEKDAARALFAPARPRG</sequence>
<evidence type="ECO:0000256" key="1">
    <source>
        <dbReference type="SAM" id="SignalP"/>
    </source>
</evidence>
<dbReference type="RefSeq" id="WP_275230078.1">
    <property type="nucleotide sequence ID" value="NZ_JARESE010000070.1"/>
</dbReference>
<comment type="caution">
    <text evidence="2">The sequence shown here is derived from an EMBL/GenBank/DDBJ whole genome shotgun (WGS) entry which is preliminary data.</text>
</comment>
<dbReference type="EMBL" id="JARESE010000070">
    <property type="protein sequence ID" value="MDE8653959.1"/>
    <property type="molecule type" value="Genomic_DNA"/>
</dbReference>
<feature type="signal peptide" evidence="1">
    <location>
        <begin position="1"/>
        <end position="34"/>
    </location>
</feature>
<accession>A0ABT5WVQ3</accession>
<keyword evidence="3" id="KW-1185">Reference proteome</keyword>
<evidence type="ECO:0000313" key="3">
    <source>
        <dbReference type="Proteomes" id="UP001216253"/>
    </source>
</evidence>
<name>A0ABT5WVQ3_9SPHN</name>